<evidence type="ECO:0000256" key="5">
    <source>
        <dbReference type="SAM" id="Phobius"/>
    </source>
</evidence>
<protein>
    <recommendedName>
        <fullName evidence="8">Formate hydrogenlyase</fullName>
    </recommendedName>
</protein>
<evidence type="ECO:0000313" key="7">
    <source>
        <dbReference type="Proteomes" id="UP000177309"/>
    </source>
</evidence>
<gene>
    <name evidence="6" type="ORF">A2462_02490</name>
</gene>
<evidence type="ECO:0000256" key="2">
    <source>
        <dbReference type="ARBA" id="ARBA00022692"/>
    </source>
</evidence>
<feature type="transmembrane region" description="Helical" evidence="5">
    <location>
        <begin position="210"/>
        <end position="228"/>
    </location>
</feature>
<feature type="transmembrane region" description="Helical" evidence="5">
    <location>
        <begin position="260"/>
        <end position="280"/>
    </location>
</feature>
<dbReference type="InterPro" id="IPR001694">
    <property type="entry name" value="NADH_UbQ_OxRdtase_su1/FPO"/>
</dbReference>
<dbReference type="PANTHER" id="PTHR43359">
    <property type="entry name" value="FORMATE HYDROGENLYASE SUBUNIT 4"/>
    <property type="match status" value="1"/>
</dbReference>
<comment type="caution">
    <text evidence="6">The sequence shown here is derived from an EMBL/GenBank/DDBJ whole genome shotgun (WGS) entry which is preliminary data.</text>
</comment>
<evidence type="ECO:0000256" key="1">
    <source>
        <dbReference type="ARBA" id="ARBA00004141"/>
    </source>
</evidence>
<feature type="transmembrane region" description="Helical" evidence="5">
    <location>
        <begin position="84"/>
        <end position="106"/>
    </location>
</feature>
<dbReference type="PANTHER" id="PTHR43359:SF1">
    <property type="entry name" value="FORMATE HYDROGENLYASE SUBUNIT 4-RELATED"/>
    <property type="match status" value="1"/>
</dbReference>
<dbReference type="Proteomes" id="UP000177309">
    <property type="component" value="Unassembled WGS sequence"/>
</dbReference>
<dbReference type="Pfam" id="PF00146">
    <property type="entry name" value="NADHdh"/>
    <property type="match status" value="1"/>
</dbReference>
<accession>A0A1F4TRT9</accession>
<feature type="transmembrane region" description="Helical" evidence="5">
    <location>
        <begin position="56"/>
        <end position="78"/>
    </location>
</feature>
<sequence>MIEIACLAFLSPLLSGIISKIKNNLRFRQGPSIFQPYFNLSKYFSKEEVVSSSCSWLFRLTPYIVFAATLSALLLISFNRVGDLIAVIFLFSLARFFLALAGLDPATTFGGMGSSREMFIASLVEPVAMLSVFAIALSAKTTNLTFIFAQQSMSVPTIMATLALFLVALAETGRIPIDNQETHLELTMIHEAMVLEYSGRSLGLLELAGYFKQVFFFWLISSLILPGFNEPVFLIIKMLVLCLVVAAVEVSLAKMRLFRVVDFLSFAGILSAMAIVALVLGA</sequence>
<reference evidence="6 7" key="1">
    <citation type="journal article" date="2016" name="Nat. Commun.">
        <title>Thousands of microbial genomes shed light on interconnected biogeochemical processes in an aquifer system.</title>
        <authorList>
            <person name="Anantharaman K."/>
            <person name="Brown C.T."/>
            <person name="Hug L.A."/>
            <person name="Sharon I."/>
            <person name="Castelle C.J."/>
            <person name="Probst A.J."/>
            <person name="Thomas B.C."/>
            <person name="Singh A."/>
            <person name="Wilkins M.J."/>
            <person name="Karaoz U."/>
            <person name="Brodie E.L."/>
            <person name="Williams K.H."/>
            <person name="Hubbard S.S."/>
            <person name="Banfield J.F."/>
        </authorList>
    </citation>
    <scope>NUCLEOTIDE SEQUENCE [LARGE SCALE GENOMIC DNA]</scope>
</reference>
<name>A0A1F4TRT9_UNCSA</name>
<feature type="transmembrane region" description="Helical" evidence="5">
    <location>
        <begin position="118"/>
        <end position="139"/>
    </location>
</feature>
<dbReference type="InterPro" id="IPR052561">
    <property type="entry name" value="ComplexI_Subunit1"/>
</dbReference>
<evidence type="ECO:0000256" key="3">
    <source>
        <dbReference type="ARBA" id="ARBA00022989"/>
    </source>
</evidence>
<feature type="transmembrane region" description="Helical" evidence="5">
    <location>
        <begin position="151"/>
        <end position="170"/>
    </location>
</feature>
<comment type="subcellular location">
    <subcellularLocation>
        <location evidence="1">Membrane</location>
        <topology evidence="1">Multi-pass membrane protein</topology>
    </subcellularLocation>
</comment>
<keyword evidence="2 5" id="KW-0812">Transmembrane</keyword>
<proteinExistence type="predicted"/>
<dbReference type="AlphaFoldDB" id="A0A1F4TRT9"/>
<keyword evidence="3 5" id="KW-1133">Transmembrane helix</keyword>
<dbReference type="EMBL" id="MEUI01000004">
    <property type="protein sequence ID" value="OGC35319.1"/>
    <property type="molecule type" value="Genomic_DNA"/>
</dbReference>
<evidence type="ECO:0008006" key="8">
    <source>
        <dbReference type="Google" id="ProtNLM"/>
    </source>
</evidence>
<keyword evidence="4 5" id="KW-0472">Membrane</keyword>
<organism evidence="6 7">
    <name type="scientific">candidate division WOR-1 bacterium RIFOXYC2_FULL_41_25</name>
    <dbReference type="NCBI Taxonomy" id="1802586"/>
    <lineage>
        <taxon>Bacteria</taxon>
        <taxon>Bacillati</taxon>
        <taxon>Saganbacteria</taxon>
    </lineage>
</organism>
<evidence type="ECO:0000313" key="6">
    <source>
        <dbReference type="EMBL" id="OGC35319.1"/>
    </source>
</evidence>
<evidence type="ECO:0000256" key="4">
    <source>
        <dbReference type="ARBA" id="ARBA00023136"/>
    </source>
</evidence>
<dbReference type="GO" id="GO:0005886">
    <property type="term" value="C:plasma membrane"/>
    <property type="evidence" value="ECO:0007669"/>
    <property type="project" value="TreeGrafter"/>
</dbReference>